<reference evidence="1" key="1">
    <citation type="submission" date="2020-08" db="EMBL/GenBank/DDBJ databases">
        <title>Genome sequencing and assembly of the red palm weevil Rhynchophorus ferrugineus.</title>
        <authorList>
            <person name="Dias G.B."/>
            <person name="Bergman C.M."/>
            <person name="Manee M."/>
        </authorList>
    </citation>
    <scope>NUCLEOTIDE SEQUENCE</scope>
    <source>
        <strain evidence="1">AA-2017</strain>
        <tissue evidence="1">Whole larva</tissue>
    </source>
</reference>
<dbReference type="Proteomes" id="UP000625711">
    <property type="component" value="Unassembled WGS sequence"/>
</dbReference>
<feature type="non-terminal residue" evidence="1">
    <location>
        <position position="1"/>
    </location>
</feature>
<gene>
    <name evidence="1" type="ORF">GWI33_008476</name>
</gene>
<dbReference type="EMBL" id="JAACXV010002614">
    <property type="protein sequence ID" value="KAF7277367.1"/>
    <property type="molecule type" value="Genomic_DNA"/>
</dbReference>
<keyword evidence="2" id="KW-1185">Reference proteome</keyword>
<evidence type="ECO:0000313" key="2">
    <source>
        <dbReference type="Proteomes" id="UP000625711"/>
    </source>
</evidence>
<proteinExistence type="predicted"/>
<accession>A0A834IA54</accession>
<evidence type="ECO:0000313" key="1">
    <source>
        <dbReference type="EMBL" id="KAF7277367.1"/>
    </source>
</evidence>
<organism evidence="1 2">
    <name type="scientific">Rhynchophorus ferrugineus</name>
    <name type="common">Red palm weevil</name>
    <name type="synonym">Curculio ferrugineus</name>
    <dbReference type="NCBI Taxonomy" id="354439"/>
    <lineage>
        <taxon>Eukaryota</taxon>
        <taxon>Metazoa</taxon>
        <taxon>Ecdysozoa</taxon>
        <taxon>Arthropoda</taxon>
        <taxon>Hexapoda</taxon>
        <taxon>Insecta</taxon>
        <taxon>Pterygota</taxon>
        <taxon>Neoptera</taxon>
        <taxon>Endopterygota</taxon>
        <taxon>Coleoptera</taxon>
        <taxon>Polyphaga</taxon>
        <taxon>Cucujiformia</taxon>
        <taxon>Curculionidae</taxon>
        <taxon>Dryophthorinae</taxon>
        <taxon>Rhynchophorus</taxon>
    </lineage>
</organism>
<name>A0A834IA54_RHYFE</name>
<sequence>GGSASGEYVCVPEVPGGVRGAALMDGKLIRIPAIGVEYGEKFISLFKEE</sequence>
<dbReference type="AlphaFoldDB" id="A0A834IA54"/>
<protein>
    <submittedName>
        <fullName evidence="1">Uncharacterized protein</fullName>
    </submittedName>
</protein>
<comment type="caution">
    <text evidence="1">The sequence shown here is derived from an EMBL/GenBank/DDBJ whole genome shotgun (WGS) entry which is preliminary data.</text>
</comment>